<dbReference type="HOGENOM" id="CLU_020328_0_0_1"/>
<reference evidence="3" key="1">
    <citation type="journal article" date="2013" name="PLoS Genet.">
        <title>The genome of Spraguea lophii and the basis of host-microsporidian interactions.</title>
        <authorList>
            <person name="Campbell S.E."/>
            <person name="Williams T.A."/>
            <person name="Yousuf A."/>
            <person name="Soanes D.M."/>
            <person name="Paszkiewicz K.H."/>
            <person name="Williams B.A.P."/>
        </authorList>
    </citation>
    <scope>NUCLEOTIDE SEQUENCE [LARGE SCALE GENOMIC DNA]</scope>
    <source>
        <strain evidence="3">42_110</strain>
    </source>
</reference>
<dbReference type="STRING" id="1358809.S7XUH3"/>
<dbReference type="GO" id="GO:0000127">
    <property type="term" value="C:transcription factor TFIIIC complex"/>
    <property type="evidence" value="ECO:0007669"/>
    <property type="project" value="TreeGrafter"/>
</dbReference>
<evidence type="ECO:0000256" key="1">
    <source>
        <dbReference type="SAM" id="Coils"/>
    </source>
</evidence>
<dbReference type="OrthoDB" id="9991317at2759"/>
<comment type="caution">
    <text evidence="2">The sequence shown here is derived from an EMBL/GenBank/DDBJ whole genome shotgun (WGS) entry which is preliminary data.</text>
</comment>
<sequence length="920" mass="110140">MLKKLLSLANNFYVIGKYAECKKTLKKIIRLKPHHPTPYYILALIEEERNKIKAYNLYKTTAVLKKNDLKMYKLLYEIIDGLDISKTKEDKKIEIQYSDHMNIEDEEITIQSDNQENIEDEEIIIQSDIRESIEDEEFKNNEGFIVDRSFILKEKIFILKKLLKLTKENILVDELYQLLEEYINILKVNCSNEYIQYLLQYVLHSIDYYTITDILLDKIDELKDVGHKIIINKISKKIIRTEVKQNITENMHNRIIIYFFKNKKYSKVLSIMDHFSFKYPIEFMLIYFICKTSEEENTFEYKKEDKEIGYKELLQELLYNQEASSNNHRSFIKDKRIHEDDKIDNILEKKDIEGIKKIEDIFYEELKISKYMQNLLDIYEIENNKFLEKNNKIEDNEKEIEDLNHERILLTDKDKRIINSYIKLLYFLQLSKEYELSTTIILAELFYWIEDYNTSLIYYLKAYKKEESSNLKIIINNLKNKIKDTYNISNAFINYNFKNLMNKNRISKGRVKYSDNECKEVRNIYNTAMDFYNTAMTSNIKEVFKTNVIKFISTSKILLEDLMSNIFMKHNDKTIKSNINNISILHGLGLDEWYDLVIKIIRLCICQRNEYCMVKNTFSTIFNIENFFTLILDVYIFKNNRKKGLSLIFYCLKYSLLTNNYSLFIIGVKKLSYTYNISSLNILYYSTNIFKFTDCKEYFLYCKTVNRYILRNILKNREEITHEENNDCNSFKSANFYNIKSLSTLNNILLLCTYLPNSLYSSTVRFLDELYNEYYTEDNNAKDGNKYCDDPIGCILLSSLFISHSKSRKVSDRKYFIRKGLGLLQKSLNQFKENRNKDEYTEEMPYKYTEAEILIYFNLGRSYQFLGLDSLAEECYLKSFDSSNAELFLLSYHNLRIIYKEDKILLKHLYDKYSSRILSF</sequence>
<keyword evidence="3" id="KW-1185">Reference proteome</keyword>
<dbReference type="GO" id="GO:0006383">
    <property type="term" value="P:transcription by RNA polymerase III"/>
    <property type="evidence" value="ECO:0007669"/>
    <property type="project" value="InterPro"/>
</dbReference>
<dbReference type="EMBL" id="ATCN01000201">
    <property type="protein sequence ID" value="EPR79558.1"/>
    <property type="molecule type" value="Genomic_DNA"/>
</dbReference>
<keyword evidence="1" id="KW-0175">Coiled coil</keyword>
<proteinExistence type="predicted"/>
<dbReference type="PANTHER" id="PTHR23082:SF0">
    <property type="entry name" value="GENERAL TRANSCRIPTION FACTOR 3C POLYPEPTIDE 3"/>
    <property type="match status" value="1"/>
</dbReference>
<dbReference type="AlphaFoldDB" id="S7XUH3"/>
<evidence type="ECO:0000313" key="3">
    <source>
        <dbReference type="Proteomes" id="UP000014978"/>
    </source>
</evidence>
<dbReference type="Proteomes" id="UP000014978">
    <property type="component" value="Unassembled WGS sequence"/>
</dbReference>
<evidence type="ECO:0000313" key="2">
    <source>
        <dbReference type="EMBL" id="EPR79558.1"/>
    </source>
</evidence>
<dbReference type="InterPro" id="IPR039340">
    <property type="entry name" value="Tfc4/TFIIIC-102/Sfc4"/>
</dbReference>
<dbReference type="InParanoid" id="S7XUH3"/>
<dbReference type="InterPro" id="IPR011990">
    <property type="entry name" value="TPR-like_helical_dom_sf"/>
</dbReference>
<dbReference type="VEuPathDB" id="MicrosporidiaDB:SLOPH_1653"/>
<protein>
    <submittedName>
        <fullName evidence="2">Uncharacterized protein</fullName>
    </submittedName>
</protein>
<gene>
    <name evidence="2" type="ORF">SLOPH_1653</name>
</gene>
<accession>S7XUH3</accession>
<dbReference type="SUPFAM" id="SSF48452">
    <property type="entry name" value="TPR-like"/>
    <property type="match status" value="1"/>
</dbReference>
<feature type="coiled-coil region" evidence="1">
    <location>
        <begin position="376"/>
        <end position="413"/>
    </location>
</feature>
<dbReference type="PANTHER" id="PTHR23082">
    <property type="entry name" value="TRANSCRIPTION INITIATION FACTOR IIIC TFIIIC , POLYPEPTIDE 3-RELATED"/>
    <property type="match status" value="1"/>
</dbReference>
<name>S7XUH3_SPRLO</name>
<organism evidence="2 3">
    <name type="scientific">Spraguea lophii (strain 42_110)</name>
    <name type="common">Microsporidian parasite</name>
    <dbReference type="NCBI Taxonomy" id="1358809"/>
    <lineage>
        <taxon>Eukaryota</taxon>
        <taxon>Fungi</taxon>
        <taxon>Fungi incertae sedis</taxon>
        <taxon>Microsporidia</taxon>
        <taxon>Spragueidae</taxon>
        <taxon>Spraguea</taxon>
    </lineage>
</organism>